<dbReference type="EMBL" id="JAPFRF010000009">
    <property type="protein sequence ID" value="KAJ7322530.1"/>
    <property type="molecule type" value="Genomic_DNA"/>
</dbReference>
<dbReference type="PROSITE" id="PS50805">
    <property type="entry name" value="KRAB"/>
    <property type="match status" value="1"/>
</dbReference>
<dbReference type="PANTHER" id="PTHR23232:SF142">
    <property type="entry name" value="GASTRULA ZINC FINGER PROTEIN XLCGF57.1-LIKE-RELATED"/>
    <property type="match status" value="1"/>
</dbReference>
<evidence type="ECO:0000256" key="4">
    <source>
        <dbReference type="ARBA" id="ARBA00022771"/>
    </source>
</evidence>
<dbReference type="Pfam" id="PF00096">
    <property type="entry name" value="zf-C2H2"/>
    <property type="match status" value="1"/>
</dbReference>
<feature type="region of interest" description="Disordered" evidence="10">
    <location>
        <begin position="64"/>
        <end position="164"/>
    </location>
</feature>
<reference evidence="14" key="1">
    <citation type="journal article" date="2023" name="DNA Res.">
        <title>Chromosome-level genome assembly of Phrynocephalus forsythii using third-generation DNA sequencing and Hi-C analysis.</title>
        <authorList>
            <person name="Qi Y."/>
            <person name="Zhao W."/>
            <person name="Zhao Y."/>
            <person name="Niu C."/>
            <person name="Cao S."/>
            <person name="Zhang Y."/>
        </authorList>
    </citation>
    <scope>NUCLEOTIDE SEQUENCE</scope>
    <source>
        <tissue evidence="14">Muscle</tissue>
    </source>
</reference>
<feature type="region of interest" description="Disordered" evidence="10">
    <location>
        <begin position="373"/>
        <end position="530"/>
    </location>
</feature>
<dbReference type="Gene3D" id="3.30.160.60">
    <property type="entry name" value="Classic Zinc Finger"/>
    <property type="match status" value="2"/>
</dbReference>
<evidence type="ECO:0000256" key="6">
    <source>
        <dbReference type="ARBA" id="ARBA00023015"/>
    </source>
</evidence>
<keyword evidence="6" id="KW-0805">Transcription regulation</keyword>
<dbReference type="Gene3D" id="6.10.140.140">
    <property type="match status" value="1"/>
</dbReference>
<comment type="caution">
    <text evidence="14">The sequence shown here is derived from an EMBL/GenBank/DDBJ whole genome shotgun (WGS) entry which is preliminary data.</text>
</comment>
<feature type="domain" description="KRAB" evidence="12">
    <location>
        <begin position="9"/>
        <end position="80"/>
    </location>
</feature>
<dbReference type="FunFam" id="3.30.160.60:FF:001289">
    <property type="entry name" value="Zinc finger protein 574"/>
    <property type="match status" value="1"/>
</dbReference>
<dbReference type="SMART" id="SM00355">
    <property type="entry name" value="ZnF_C2H2"/>
    <property type="match status" value="2"/>
</dbReference>
<feature type="compositionally biased region" description="Low complexity" evidence="10">
    <location>
        <begin position="417"/>
        <end position="432"/>
    </location>
</feature>
<evidence type="ECO:0000256" key="8">
    <source>
        <dbReference type="ARBA" id="ARBA00023242"/>
    </source>
</evidence>
<dbReference type="SUPFAM" id="SSF109640">
    <property type="entry name" value="KRAB domain (Kruppel-associated box)"/>
    <property type="match status" value="1"/>
</dbReference>
<evidence type="ECO:0000256" key="3">
    <source>
        <dbReference type="ARBA" id="ARBA00022737"/>
    </source>
</evidence>
<feature type="domain" description="C2H2-type" evidence="11">
    <location>
        <begin position="190"/>
        <end position="217"/>
    </location>
</feature>
<dbReference type="InterPro" id="IPR003655">
    <property type="entry name" value="aKRAB"/>
</dbReference>
<feature type="compositionally biased region" description="Pro residues" evidence="10">
    <location>
        <begin position="406"/>
        <end position="416"/>
    </location>
</feature>
<gene>
    <name evidence="14" type="ORF">JRQ81_018817</name>
</gene>
<dbReference type="FunFam" id="3.30.160.60:FF:000060">
    <property type="entry name" value="zinc finger protein 436"/>
    <property type="match status" value="1"/>
</dbReference>
<comment type="subcellular location">
    <subcellularLocation>
        <location evidence="1">Nucleus</location>
    </subcellularLocation>
</comment>
<evidence type="ECO:0000256" key="10">
    <source>
        <dbReference type="SAM" id="MobiDB-lite"/>
    </source>
</evidence>
<accession>A0A9Q0XQ94</accession>
<keyword evidence="2" id="KW-0479">Metal-binding</keyword>
<dbReference type="InterPro" id="IPR013087">
    <property type="entry name" value="Znf_C2H2_type"/>
</dbReference>
<dbReference type="SUPFAM" id="SSF57667">
    <property type="entry name" value="beta-beta-alpha zinc fingers"/>
    <property type="match status" value="1"/>
</dbReference>
<dbReference type="PROSITE" id="PS50806">
    <property type="entry name" value="KRAB_RELATED"/>
    <property type="match status" value="1"/>
</dbReference>
<dbReference type="GO" id="GO:0005634">
    <property type="term" value="C:nucleus"/>
    <property type="evidence" value="ECO:0007669"/>
    <property type="project" value="UniProtKB-SubCell"/>
</dbReference>
<evidence type="ECO:0000259" key="12">
    <source>
        <dbReference type="PROSITE" id="PS50805"/>
    </source>
</evidence>
<dbReference type="GO" id="GO:0008270">
    <property type="term" value="F:zinc ion binding"/>
    <property type="evidence" value="ECO:0007669"/>
    <property type="project" value="UniProtKB-KW"/>
</dbReference>
<feature type="domain" description="C2H2-type" evidence="11">
    <location>
        <begin position="162"/>
        <end position="189"/>
    </location>
</feature>
<dbReference type="InterPro" id="IPR036051">
    <property type="entry name" value="KRAB_dom_sf"/>
</dbReference>
<feature type="compositionally biased region" description="Low complexity" evidence="10">
    <location>
        <begin position="517"/>
        <end position="526"/>
    </location>
</feature>
<dbReference type="CDD" id="cd07765">
    <property type="entry name" value="KRAB_A-box"/>
    <property type="match status" value="1"/>
</dbReference>
<name>A0A9Q0XQ94_9SAUR</name>
<evidence type="ECO:0000256" key="2">
    <source>
        <dbReference type="ARBA" id="ARBA00022723"/>
    </source>
</evidence>
<dbReference type="InterPro" id="IPR001909">
    <property type="entry name" value="KRAB"/>
</dbReference>
<dbReference type="InterPro" id="IPR036236">
    <property type="entry name" value="Znf_C2H2_sf"/>
</dbReference>
<dbReference type="Pfam" id="PF13894">
    <property type="entry name" value="zf-C2H2_4"/>
    <property type="match status" value="1"/>
</dbReference>
<keyword evidence="5" id="KW-0862">Zinc</keyword>
<sequence length="655" mass="70505">MAAGLPAQVMFDDVAVYFTRGEWTELAEWQKDLYRAVMVENYEAVASLGCLSAKPKLICRIERDEDPSMDEAQETPLRKRPQSPWLGDGIRIEEEEEEAVAAAEGKEPSPLPQGKSRHRRRRKRRRTPGDEKMCARRASHAPPLPEKEEGGSPRMPLRQNPPKCPECGKSFLSNVAMTIHIRTHTGERPFRCHLCSKGFPSMGDLKRHLKTHLRPKEPAAAGEVAARGATTKCLTAKLQLLRQLGAAPRPQEAPHLPPVREELQQAPGPAEAPGDPLHRAALRLPGVRAQLPPQADPGGPPEGARRGAALRLRAVREALQPEAPRGEPPARAHGREALRLHHLWQTLRPEAAPHQPPARPHGRAALPLRRVRQDLPQPGHPDHPQPHAHRGAPLPLPPLRQGLQPAPAPQEPPAGPPQRAAPAGSRRHPGPGAEEGPGDAGEALPLPPLPEALPGREDHAGPPEDPPGGEPAGQRDGPPERREPARADLPPASPAPPEKSQAQAPEQRGRRERGAAHGRPAGPAAQEAARGLPRLREEIHAGQVPHHASEEPRVVTGPLHLVHVRSGQVLEGAPLWGQELSSEPLLGRAAGCKGSRVAPQSWGSEALLLGAAVEESNHPEGLARLPWALFPSGACLECSPGTYGEDPHLLGPAQP</sequence>
<proteinExistence type="predicted"/>
<evidence type="ECO:0000256" key="1">
    <source>
        <dbReference type="ARBA" id="ARBA00004123"/>
    </source>
</evidence>
<dbReference type="OrthoDB" id="9012478at2759"/>
<evidence type="ECO:0000256" key="7">
    <source>
        <dbReference type="ARBA" id="ARBA00023163"/>
    </source>
</evidence>
<dbReference type="AlphaFoldDB" id="A0A9Q0XQ94"/>
<protein>
    <submittedName>
        <fullName evidence="14">Uncharacterized protein</fullName>
    </submittedName>
</protein>
<dbReference type="InterPro" id="IPR050169">
    <property type="entry name" value="Krueppel_C2H2_ZnF"/>
</dbReference>
<dbReference type="GO" id="GO:0006357">
    <property type="term" value="P:regulation of transcription by RNA polymerase II"/>
    <property type="evidence" value="ECO:0007669"/>
    <property type="project" value="UniProtKB-ARBA"/>
</dbReference>
<feature type="domain" description="KRAB-related" evidence="13">
    <location>
        <begin position="6"/>
        <end position="70"/>
    </location>
</feature>
<keyword evidence="8" id="KW-0539">Nucleus</keyword>
<dbReference type="Pfam" id="PF01352">
    <property type="entry name" value="KRAB"/>
    <property type="match status" value="1"/>
</dbReference>
<evidence type="ECO:0000256" key="9">
    <source>
        <dbReference type="PROSITE-ProRule" id="PRU00042"/>
    </source>
</evidence>
<dbReference type="Proteomes" id="UP001142489">
    <property type="component" value="Unassembled WGS sequence"/>
</dbReference>
<feature type="compositionally biased region" description="Basic and acidic residues" evidence="10">
    <location>
        <begin position="477"/>
        <end position="486"/>
    </location>
</feature>
<keyword evidence="15" id="KW-1185">Reference proteome</keyword>
<keyword evidence="7" id="KW-0804">Transcription</keyword>
<organism evidence="14 15">
    <name type="scientific">Phrynocephalus forsythii</name>
    <dbReference type="NCBI Taxonomy" id="171643"/>
    <lineage>
        <taxon>Eukaryota</taxon>
        <taxon>Metazoa</taxon>
        <taxon>Chordata</taxon>
        <taxon>Craniata</taxon>
        <taxon>Vertebrata</taxon>
        <taxon>Euteleostomi</taxon>
        <taxon>Lepidosauria</taxon>
        <taxon>Squamata</taxon>
        <taxon>Bifurcata</taxon>
        <taxon>Unidentata</taxon>
        <taxon>Episquamata</taxon>
        <taxon>Toxicofera</taxon>
        <taxon>Iguania</taxon>
        <taxon>Acrodonta</taxon>
        <taxon>Agamidae</taxon>
        <taxon>Agaminae</taxon>
        <taxon>Phrynocephalus</taxon>
    </lineage>
</organism>
<evidence type="ECO:0000259" key="13">
    <source>
        <dbReference type="PROSITE" id="PS50806"/>
    </source>
</evidence>
<evidence type="ECO:0000259" key="11">
    <source>
        <dbReference type="PROSITE" id="PS50157"/>
    </source>
</evidence>
<feature type="compositionally biased region" description="Acidic residues" evidence="10">
    <location>
        <begin position="64"/>
        <end position="73"/>
    </location>
</feature>
<dbReference type="PANTHER" id="PTHR23232">
    <property type="entry name" value="KRAB DOMAIN C2H2 ZINC FINGER"/>
    <property type="match status" value="1"/>
</dbReference>
<dbReference type="PROSITE" id="PS50157">
    <property type="entry name" value="ZINC_FINGER_C2H2_2"/>
    <property type="match status" value="2"/>
</dbReference>
<keyword evidence="4 9" id="KW-0863">Zinc-finger</keyword>
<dbReference type="SMART" id="SM00349">
    <property type="entry name" value="KRAB"/>
    <property type="match status" value="1"/>
</dbReference>
<evidence type="ECO:0000313" key="15">
    <source>
        <dbReference type="Proteomes" id="UP001142489"/>
    </source>
</evidence>
<dbReference type="PROSITE" id="PS00028">
    <property type="entry name" value="ZINC_FINGER_C2H2_1"/>
    <property type="match status" value="2"/>
</dbReference>
<evidence type="ECO:0000313" key="14">
    <source>
        <dbReference type="EMBL" id="KAJ7322530.1"/>
    </source>
</evidence>
<evidence type="ECO:0000256" key="5">
    <source>
        <dbReference type="ARBA" id="ARBA00022833"/>
    </source>
</evidence>
<feature type="compositionally biased region" description="Basic residues" evidence="10">
    <location>
        <begin position="115"/>
        <end position="126"/>
    </location>
</feature>
<keyword evidence="3" id="KW-0677">Repeat</keyword>